<evidence type="ECO:0008006" key="3">
    <source>
        <dbReference type="Google" id="ProtNLM"/>
    </source>
</evidence>
<dbReference type="EMBL" id="CP011376">
    <property type="protein sequence ID" value="AKG07579.1"/>
    <property type="molecule type" value="Genomic_DNA"/>
</dbReference>
<dbReference type="AlphaFoldDB" id="A0AAC8PVJ4"/>
<evidence type="ECO:0000313" key="2">
    <source>
        <dbReference type="Proteomes" id="UP000077465"/>
    </source>
</evidence>
<name>A0AAC8PVJ4_9GAMM</name>
<dbReference type="Pfam" id="PF14903">
    <property type="entry name" value="WG_beta_rep"/>
    <property type="match status" value="2"/>
</dbReference>
<dbReference type="Proteomes" id="UP000077465">
    <property type="component" value="Chromosome"/>
</dbReference>
<organism evidence="1 2">
    <name type="scientific">Moraxella bovoculi</name>
    <dbReference type="NCBI Taxonomy" id="386891"/>
    <lineage>
        <taxon>Bacteria</taxon>
        <taxon>Pseudomonadati</taxon>
        <taxon>Pseudomonadota</taxon>
        <taxon>Gammaproteobacteria</taxon>
        <taxon>Moraxellales</taxon>
        <taxon>Moraxellaceae</taxon>
        <taxon>Moraxella</taxon>
    </lineage>
</organism>
<gene>
    <name evidence="1" type="ORF">AAX06_04735</name>
</gene>
<evidence type="ECO:0000313" key="1">
    <source>
        <dbReference type="EMBL" id="AKG07579.1"/>
    </source>
</evidence>
<reference evidence="1 2" key="1">
    <citation type="submission" date="2015-05" db="EMBL/GenBank/DDBJ databases">
        <authorList>
            <person name="Dickey A."/>
            <person name="Clawson M."/>
            <person name="Bono J."/>
            <person name="Loy J.D."/>
        </authorList>
    </citation>
    <scope>NUCLEOTIDE SEQUENCE [LARGE SCALE GENOMIC DNA]</scope>
    <source>
        <strain evidence="1 2">22581</strain>
    </source>
</reference>
<dbReference type="RefSeq" id="WP_046696752.1">
    <property type="nucleotide sequence ID" value="NZ_CP011376.1"/>
</dbReference>
<proteinExistence type="predicted"/>
<dbReference type="InterPro" id="IPR032774">
    <property type="entry name" value="WG_beta_rep"/>
</dbReference>
<protein>
    <recommendedName>
        <fullName evidence="3">WG repeat-containing protein</fullName>
    </recommendedName>
</protein>
<sequence length="164" mass="18366">MVDFGLDYDFIYGFTDELSLVVKDDKYGFIDKTGKLVIGLDYDLALPFYAPILKIKDTTNPSINNEPIAFVGKKSGDKIQLGAIDKKGKAVIPLIYDDMQSDPFVHLIIVLKDGKFGVVGRTGSSILPLVYDNVKISTMYFMPFDLLPKNNDQPRQCTIYTLLN</sequence>
<accession>A0AAC8PVJ4</accession>